<evidence type="ECO:0000313" key="3">
    <source>
        <dbReference type="EMBL" id="NDJ97013.1"/>
    </source>
</evidence>
<reference evidence="3" key="1">
    <citation type="submission" date="2018-11" db="EMBL/GenBank/DDBJ databases">
        <title>Myxobolus squamalis genome and transcriptome.</title>
        <authorList>
            <person name="Yahalomi D."/>
            <person name="Atkinson S.D."/>
            <person name="Neuhof M."/>
            <person name="Chang E.S."/>
            <person name="Philippe H."/>
            <person name="Cartwright P."/>
            <person name="Bartholomew J.L."/>
            <person name="Huchon D."/>
        </authorList>
    </citation>
    <scope>NUCLEOTIDE SEQUENCE</scope>
    <source>
        <strain evidence="3">71B08</strain>
        <tissue evidence="3">Whole</tissue>
    </source>
</reference>
<evidence type="ECO:0000256" key="1">
    <source>
        <dbReference type="ARBA" id="ARBA00022490"/>
    </source>
</evidence>
<proteinExistence type="predicted"/>
<dbReference type="AlphaFoldDB" id="A0A6B2G892"/>
<dbReference type="SUPFAM" id="SSF52402">
    <property type="entry name" value="Adenine nucleotide alpha hydrolases-like"/>
    <property type="match status" value="1"/>
</dbReference>
<dbReference type="GO" id="GO:0016783">
    <property type="term" value="F:sulfurtransferase activity"/>
    <property type="evidence" value="ECO:0007669"/>
    <property type="project" value="TreeGrafter"/>
</dbReference>
<evidence type="ECO:0000256" key="2">
    <source>
        <dbReference type="ARBA" id="ARBA00022694"/>
    </source>
</evidence>
<organism evidence="3">
    <name type="scientific">Myxobolus squamalis</name>
    <name type="common">Myxosporean</name>
    <dbReference type="NCBI Taxonomy" id="59785"/>
    <lineage>
        <taxon>Eukaryota</taxon>
        <taxon>Metazoa</taxon>
        <taxon>Cnidaria</taxon>
        <taxon>Myxozoa</taxon>
        <taxon>Myxosporea</taxon>
        <taxon>Bivalvulida</taxon>
        <taxon>Platysporina</taxon>
        <taxon>Myxobolidae</taxon>
        <taxon>Myxobolus</taxon>
    </lineage>
</organism>
<dbReference type="PANTHER" id="PTHR20882">
    <property type="entry name" value="CYTOPLASMIC TRNA 2-THIOLATION PROTEIN 2"/>
    <property type="match status" value="1"/>
</dbReference>
<name>A0A6B2G892_MYXSQ</name>
<dbReference type="InterPro" id="IPR019407">
    <property type="entry name" value="CTU2"/>
</dbReference>
<accession>A0A6B2G892</accession>
<dbReference type="InterPro" id="IPR014729">
    <property type="entry name" value="Rossmann-like_a/b/a_fold"/>
</dbReference>
<keyword evidence="2" id="KW-0819">tRNA processing</keyword>
<dbReference type="GO" id="GO:0000049">
    <property type="term" value="F:tRNA binding"/>
    <property type="evidence" value="ECO:0007669"/>
    <property type="project" value="InterPro"/>
</dbReference>
<dbReference type="GO" id="GO:0002143">
    <property type="term" value="P:tRNA wobble position uridine thiolation"/>
    <property type="evidence" value="ECO:0007669"/>
    <property type="project" value="TreeGrafter"/>
</dbReference>
<dbReference type="EMBL" id="GHBR01002002">
    <property type="protein sequence ID" value="NDJ97013.1"/>
    <property type="molecule type" value="Transcribed_RNA"/>
</dbReference>
<keyword evidence="1" id="KW-0963">Cytoplasm</keyword>
<dbReference type="GO" id="GO:0005829">
    <property type="term" value="C:cytosol"/>
    <property type="evidence" value="ECO:0007669"/>
    <property type="project" value="TreeGrafter"/>
</dbReference>
<sequence length="266" mass="30667">MPEVIETNVKICEKCSRPSCVAIPGQHFMCKGCFLNNSLYKFRRSMKKEKYIDFDETIILAYSGGVNSSCLIKFIQKQLNMKDQTHFQYNLIAVHVNDHFNETFLDKMNDIMQTLKLPLHILRPFPTENDVTFEDKLKLLAEYAEANNIKKVLLGSTGSHCSVNAFRYLINGDPVNAVNSATPKFVHNKTIFFNPLINFSAKEISLYHRFNNLESFNYDLRKLQNAKSVDKVIQDFIFKLQNIHDLTIPTINKTLQKVKTKSLTDS</sequence>
<dbReference type="PANTHER" id="PTHR20882:SF14">
    <property type="entry name" value="CYTOPLASMIC TRNA 2-THIOLATION PROTEIN 2"/>
    <property type="match status" value="1"/>
</dbReference>
<dbReference type="Gene3D" id="3.40.50.620">
    <property type="entry name" value="HUPs"/>
    <property type="match status" value="1"/>
</dbReference>
<protein>
    <submittedName>
        <fullName evidence="3">Cytoplasmic tRNA 2-thiolation protein 2-B (Trinotate prediction)</fullName>
    </submittedName>
</protein>